<dbReference type="Proteomes" id="UP001597399">
    <property type="component" value="Unassembled WGS sequence"/>
</dbReference>
<name>A0ABW5S8I3_9BACL</name>
<accession>A0ABW5S8I3</accession>
<sequence length="98" mass="11263">MYNFNKGNFAEFMLKKYKIIVDKSRVGEESVSLDKGELDECLISKEVRKRLPDQLIVHTCAYKEKNEWIVGVICAEHSGMPLVLICLKEGNRIFEGII</sequence>
<gene>
    <name evidence="1" type="ORF">ACFSUE_20470</name>
</gene>
<evidence type="ECO:0000313" key="1">
    <source>
        <dbReference type="EMBL" id="MFD2695986.1"/>
    </source>
</evidence>
<comment type="caution">
    <text evidence="1">The sequence shown here is derived from an EMBL/GenBank/DDBJ whole genome shotgun (WGS) entry which is preliminary data.</text>
</comment>
<keyword evidence="2" id="KW-1185">Reference proteome</keyword>
<evidence type="ECO:0000313" key="2">
    <source>
        <dbReference type="Proteomes" id="UP001597399"/>
    </source>
</evidence>
<protein>
    <recommendedName>
        <fullName evidence="3">DUF4258 domain-containing protein</fullName>
    </recommendedName>
</protein>
<dbReference type="EMBL" id="JBHUMQ010000057">
    <property type="protein sequence ID" value="MFD2695986.1"/>
    <property type="molecule type" value="Genomic_DNA"/>
</dbReference>
<organism evidence="1 2">
    <name type="scientific">Sporolactobacillus shoreicorticis</name>
    <dbReference type="NCBI Taxonomy" id="1923877"/>
    <lineage>
        <taxon>Bacteria</taxon>
        <taxon>Bacillati</taxon>
        <taxon>Bacillota</taxon>
        <taxon>Bacilli</taxon>
        <taxon>Bacillales</taxon>
        <taxon>Sporolactobacillaceae</taxon>
        <taxon>Sporolactobacillus</taxon>
    </lineage>
</organism>
<dbReference type="RefSeq" id="WP_253061659.1">
    <property type="nucleotide sequence ID" value="NZ_JAMXWM010000010.1"/>
</dbReference>
<evidence type="ECO:0008006" key="3">
    <source>
        <dbReference type="Google" id="ProtNLM"/>
    </source>
</evidence>
<reference evidence="2" key="1">
    <citation type="journal article" date="2019" name="Int. J. Syst. Evol. Microbiol.">
        <title>The Global Catalogue of Microorganisms (GCM) 10K type strain sequencing project: providing services to taxonomists for standard genome sequencing and annotation.</title>
        <authorList>
            <consortium name="The Broad Institute Genomics Platform"/>
            <consortium name="The Broad Institute Genome Sequencing Center for Infectious Disease"/>
            <person name="Wu L."/>
            <person name="Ma J."/>
        </authorList>
    </citation>
    <scope>NUCLEOTIDE SEQUENCE [LARGE SCALE GENOMIC DNA]</scope>
    <source>
        <strain evidence="2">TISTR 2466</strain>
    </source>
</reference>
<proteinExistence type="predicted"/>